<organism evidence="1 2">
    <name type="scientific">Effusibacillus dendaii</name>
    <dbReference type="NCBI Taxonomy" id="2743772"/>
    <lineage>
        <taxon>Bacteria</taxon>
        <taxon>Bacillati</taxon>
        <taxon>Bacillota</taxon>
        <taxon>Bacilli</taxon>
        <taxon>Bacillales</taxon>
        <taxon>Alicyclobacillaceae</taxon>
        <taxon>Effusibacillus</taxon>
    </lineage>
</organism>
<sequence length="120" mass="13052">MFNQTIAQDIQQIRDICQQLAQNERQNAQIFSNQPGMQTIAQRENQAAQQLQYCVSLCNRIEQSFVQGVGGSANFTATGAYTIGRGTAGGQSGGYSQGNTRQYGAGYNPSVFTQMMGTVR</sequence>
<keyword evidence="2" id="KW-1185">Reference proteome</keyword>
<dbReference type="KEGG" id="eff:skT53_17300"/>
<dbReference type="Proteomes" id="UP000593802">
    <property type="component" value="Chromosome"/>
</dbReference>
<protein>
    <submittedName>
        <fullName evidence="1">Uncharacterized protein</fullName>
    </submittedName>
</protein>
<name>A0A7I8D9I9_9BACL</name>
<reference evidence="1 2" key="1">
    <citation type="submission" date="2020-08" db="EMBL/GenBank/DDBJ databases">
        <title>Complete Genome Sequence of Effusibacillus dendaii Strain skT53, Isolated from Farmland soil.</title>
        <authorList>
            <person name="Konishi T."/>
            <person name="Kawasaki H."/>
        </authorList>
    </citation>
    <scope>NUCLEOTIDE SEQUENCE [LARGE SCALE GENOMIC DNA]</scope>
    <source>
        <strain evidence="2">skT53</strain>
    </source>
</reference>
<evidence type="ECO:0000313" key="1">
    <source>
        <dbReference type="EMBL" id="BCJ86745.1"/>
    </source>
</evidence>
<dbReference type="EMBL" id="AP023366">
    <property type="protein sequence ID" value="BCJ86745.1"/>
    <property type="molecule type" value="Genomic_DNA"/>
</dbReference>
<dbReference type="AlphaFoldDB" id="A0A7I8D9I9"/>
<dbReference type="RefSeq" id="WP_200760711.1">
    <property type="nucleotide sequence ID" value="NZ_AP023366.1"/>
</dbReference>
<evidence type="ECO:0000313" key="2">
    <source>
        <dbReference type="Proteomes" id="UP000593802"/>
    </source>
</evidence>
<gene>
    <name evidence="1" type="ORF">skT53_17300</name>
</gene>
<proteinExistence type="predicted"/>
<accession>A0A7I8D9I9</accession>